<accession>A0A0E9R007</accession>
<reference evidence="1" key="2">
    <citation type="journal article" date="2015" name="Fish Shellfish Immunol.">
        <title>Early steps in the European eel (Anguilla anguilla)-Vibrio vulnificus interaction in the gills: Role of the RtxA13 toxin.</title>
        <authorList>
            <person name="Callol A."/>
            <person name="Pajuelo D."/>
            <person name="Ebbesson L."/>
            <person name="Teles M."/>
            <person name="MacKenzie S."/>
            <person name="Amaro C."/>
        </authorList>
    </citation>
    <scope>NUCLEOTIDE SEQUENCE</scope>
</reference>
<reference evidence="1" key="1">
    <citation type="submission" date="2014-11" db="EMBL/GenBank/DDBJ databases">
        <authorList>
            <person name="Amaro Gonzalez C."/>
        </authorList>
    </citation>
    <scope>NUCLEOTIDE SEQUENCE</scope>
</reference>
<dbReference type="AlphaFoldDB" id="A0A0E9R007"/>
<organism evidence="1">
    <name type="scientific">Anguilla anguilla</name>
    <name type="common">European freshwater eel</name>
    <name type="synonym">Muraena anguilla</name>
    <dbReference type="NCBI Taxonomy" id="7936"/>
    <lineage>
        <taxon>Eukaryota</taxon>
        <taxon>Metazoa</taxon>
        <taxon>Chordata</taxon>
        <taxon>Craniata</taxon>
        <taxon>Vertebrata</taxon>
        <taxon>Euteleostomi</taxon>
        <taxon>Actinopterygii</taxon>
        <taxon>Neopterygii</taxon>
        <taxon>Teleostei</taxon>
        <taxon>Anguilliformes</taxon>
        <taxon>Anguillidae</taxon>
        <taxon>Anguilla</taxon>
    </lineage>
</organism>
<dbReference type="EMBL" id="GBXM01086495">
    <property type="protein sequence ID" value="JAH22082.1"/>
    <property type="molecule type" value="Transcribed_RNA"/>
</dbReference>
<protein>
    <submittedName>
        <fullName evidence="1">Uncharacterized protein</fullName>
    </submittedName>
</protein>
<sequence>MWLESLVDCIKGCTDFAPKVLHQDTLRLEQMCELRTLLLHV</sequence>
<proteinExistence type="predicted"/>
<evidence type="ECO:0000313" key="1">
    <source>
        <dbReference type="EMBL" id="JAH22082.1"/>
    </source>
</evidence>
<name>A0A0E9R007_ANGAN</name>